<keyword evidence="3" id="KW-1185">Reference proteome</keyword>
<reference evidence="3" key="1">
    <citation type="journal article" date="2017" name="Nat. Ecol. Evol.">
        <title>Genome expansion and lineage-specific genetic innovations in the forest pathogenic fungi Armillaria.</title>
        <authorList>
            <person name="Sipos G."/>
            <person name="Prasanna A.N."/>
            <person name="Walter M.C."/>
            <person name="O'Connor E."/>
            <person name="Balint B."/>
            <person name="Krizsan K."/>
            <person name="Kiss B."/>
            <person name="Hess J."/>
            <person name="Varga T."/>
            <person name="Slot J."/>
            <person name="Riley R."/>
            <person name="Boka B."/>
            <person name="Rigling D."/>
            <person name="Barry K."/>
            <person name="Lee J."/>
            <person name="Mihaltcheva S."/>
            <person name="LaButti K."/>
            <person name="Lipzen A."/>
            <person name="Waldron R."/>
            <person name="Moloney N.M."/>
            <person name="Sperisen C."/>
            <person name="Kredics L."/>
            <person name="Vagvoelgyi C."/>
            <person name="Patrignani A."/>
            <person name="Fitzpatrick D."/>
            <person name="Nagy I."/>
            <person name="Doyle S."/>
            <person name="Anderson J.B."/>
            <person name="Grigoriev I.V."/>
            <person name="Gueldener U."/>
            <person name="Muensterkoetter M."/>
            <person name="Nagy L.G."/>
        </authorList>
    </citation>
    <scope>NUCLEOTIDE SEQUENCE [LARGE SCALE GENOMIC DNA]</scope>
    <source>
        <strain evidence="3">28-4</strain>
    </source>
</reference>
<feature type="region of interest" description="Disordered" evidence="1">
    <location>
        <begin position="477"/>
        <end position="502"/>
    </location>
</feature>
<proteinExistence type="predicted"/>
<evidence type="ECO:0000313" key="2">
    <source>
        <dbReference type="EMBL" id="PBK76008.1"/>
    </source>
</evidence>
<name>A0A2H3CCC7_9AGAR</name>
<sequence>MSQTVDQREQRAESALPRASALCSRDTHASLLETWPGPTLPRVVGRIWETINSRRQCNYPFLYMNANIDQVTFSERLQLLHVLRFSEYRHPTELVGDEDASETLRALDVIASCIATGTEGESFAASLDPTTIPPTIILSKTGPITEEDRKFISSFLDAFTSSDTHNFRQVFPLLFSRCFASMKTRMENLYEAARRYLVHHTALLESYQPLSFKEEFPYFHLLHPNHEDREFVATFHMLFADIENVASWPFHRDSPVHSHYNYTRLHVLSVIIASSRFISVQTERVFSEKTKAVDELKRCLERIKEYIGGVNMLIRRSRQVFPDGKIPVRWAGSTSTAVERSVSMPATPWVALERLGFNFDIGKQQNIIAQLPSFELDWQTTCRPRMHAKIAVLRYFHERGLMPSGRCPIGCSEDCCWCCDQWMGRYNSLYTTRYVASGASVKIRVDWEMSGLVSADFFLHEELGSLIKFHKQVTTRRRKRSSTTPPVKNTLQKIEESREDDV</sequence>
<accession>A0A2H3CCC7</accession>
<gene>
    <name evidence="2" type="ORF">ARMSODRAFT_970515</name>
</gene>
<organism evidence="2 3">
    <name type="scientific">Armillaria solidipes</name>
    <dbReference type="NCBI Taxonomy" id="1076256"/>
    <lineage>
        <taxon>Eukaryota</taxon>
        <taxon>Fungi</taxon>
        <taxon>Dikarya</taxon>
        <taxon>Basidiomycota</taxon>
        <taxon>Agaricomycotina</taxon>
        <taxon>Agaricomycetes</taxon>
        <taxon>Agaricomycetidae</taxon>
        <taxon>Agaricales</taxon>
        <taxon>Marasmiineae</taxon>
        <taxon>Physalacriaceae</taxon>
        <taxon>Armillaria</taxon>
    </lineage>
</organism>
<dbReference type="EMBL" id="KZ293417">
    <property type="protein sequence ID" value="PBK76008.1"/>
    <property type="molecule type" value="Genomic_DNA"/>
</dbReference>
<evidence type="ECO:0000313" key="3">
    <source>
        <dbReference type="Proteomes" id="UP000218334"/>
    </source>
</evidence>
<dbReference type="Proteomes" id="UP000218334">
    <property type="component" value="Unassembled WGS sequence"/>
</dbReference>
<evidence type="ECO:0000256" key="1">
    <source>
        <dbReference type="SAM" id="MobiDB-lite"/>
    </source>
</evidence>
<dbReference type="AlphaFoldDB" id="A0A2H3CCC7"/>
<protein>
    <submittedName>
        <fullName evidence="2">Uncharacterized protein</fullName>
    </submittedName>
</protein>